<dbReference type="InterPro" id="IPR050490">
    <property type="entry name" value="Bact_solute-bd_prot1"/>
</dbReference>
<evidence type="ECO:0000256" key="1">
    <source>
        <dbReference type="ARBA" id="ARBA00022729"/>
    </source>
</evidence>
<evidence type="ECO:0000313" key="4">
    <source>
        <dbReference type="EMBL" id="MBP1991045.1"/>
    </source>
</evidence>
<keyword evidence="5" id="KW-1185">Reference proteome</keyword>
<feature type="region of interest" description="Disordered" evidence="2">
    <location>
        <begin position="28"/>
        <end position="53"/>
    </location>
</feature>
<dbReference type="PANTHER" id="PTHR43649:SF33">
    <property type="entry name" value="POLYGALACTURONAN_RHAMNOGALACTURONAN-BINDING PROTEIN YTCQ"/>
    <property type="match status" value="1"/>
</dbReference>
<gene>
    <name evidence="4" type="ORF">J2Z66_002652</name>
</gene>
<dbReference type="PANTHER" id="PTHR43649">
    <property type="entry name" value="ARABINOSE-BINDING PROTEIN-RELATED"/>
    <property type="match status" value="1"/>
</dbReference>
<dbReference type="SUPFAM" id="SSF53850">
    <property type="entry name" value="Periplasmic binding protein-like II"/>
    <property type="match status" value="1"/>
</dbReference>
<feature type="chain" id="PRO_5046425239" evidence="3">
    <location>
        <begin position="23"/>
        <end position="557"/>
    </location>
</feature>
<evidence type="ECO:0000256" key="2">
    <source>
        <dbReference type="SAM" id="MobiDB-lite"/>
    </source>
</evidence>
<dbReference type="PROSITE" id="PS51257">
    <property type="entry name" value="PROKAR_LIPOPROTEIN"/>
    <property type="match status" value="1"/>
</dbReference>
<dbReference type="Proteomes" id="UP001519287">
    <property type="component" value="Unassembled WGS sequence"/>
</dbReference>
<comment type="caution">
    <text evidence="4">The sequence shown here is derived from an EMBL/GenBank/DDBJ whole genome shotgun (WGS) entry which is preliminary data.</text>
</comment>
<accession>A0ABS4IVD0</accession>
<name>A0ABS4IVD0_9BACL</name>
<feature type="compositionally biased region" description="Low complexity" evidence="2">
    <location>
        <begin position="32"/>
        <end position="46"/>
    </location>
</feature>
<keyword evidence="1 3" id="KW-0732">Signal</keyword>
<evidence type="ECO:0000256" key="3">
    <source>
        <dbReference type="SAM" id="SignalP"/>
    </source>
</evidence>
<feature type="signal peptide" evidence="3">
    <location>
        <begin position="1"/>
        <end position="22"/>
    </location>
</feature>
<dbReference type="CDD" id="cd13580">
    <property type="entry name" value="PBP2_AlgQ_like_1"/>
    <property type="match status" value="1"/>
</dbReference>
<proteinExistence type="predicted"/>
<sequence>MTRKMLLSSMCAVLLMSIVLSACSTSKKTEESPSASPVAPASTGSAGEVSYDPLGKYDPPITMSTVKRLDANLKLPEGQTNENNIWMEAMENDLGIKIKTDWAADASQYDNKLNVSIASGSLPDFMRVNEAQLNELIESDSLEDLTDVYEQYASPDTKKQYAVGDSIALKQATVGGKLYAIPNTASAIAGAGSPLLWIRTDWLNNLNLPEPETMEDLFKIARAFTNDDPDQNGKKDTVGIAFVNGQIGDLGIYNGFHAYPTIWTQDASGKLVYGSVQPEMKKALLSLQQLYKEGVIDQEFAVKDWAKWNEMLTSGQVGITFGAHWFGQLVHNLKVRDPKAEWKPFFVPSADTQPTRITLRPPALEYYVVKKGYKNPEALIKMFNFYYNIVVGEQATQENYYRFMYDKNDGSIQYVAFAPVHTNDATDVAFKQMVEAFETNDSSKVKVMEAKNIYANAIKALNGENGLYGWSLYHPAWKLFGKIMDEKLYVNNSFYGAPTRTMADKSATLSKLEFEAFTKIVMNAAPIEEFDKFVENWHKLGGEQITNEVNEWNNSNK</sequence>
<protein>
    <submittedName>
        <fullName evidence="4">Aldouronate transport system substrate-binding protein</fullName>
    </submittedName>
</protein>
<dbReference type="Gene3D" id="3.40.190.10">
    <property type="entry name" value="Periplasmic binding protein-like II"/>
    <property type="match status" value="2"/>
</dbReference>
<reference evidence="4 5" key="1">
    <citation type="submission" date="2021-03" db="EMBL/GenBank/DDBJ databases">
        <title>Genomic Encyclopedia of Type Strains, Phase IV (KMG-IV): sequencing the most valuable type-strain genomes for metagenomic binning, comparative biology and taxonomic classification.</title>
        <authorList>
            <person name="Goeker M."/>
        </authorList>
    </citation>
    <scope>NUCLEOTIDE SEQUENCE [LARGE SCALE GENOMIC DNA]</scope>
    <source>
        <strain evidence="4 5">DSM 26048</strain>
    </source>
</reference>
<dbReference type="EMBL" id="JAGGLB010000007">
    <property type="protein sequence ID" value="MBP1991045.1"/>
    <property type="molecule type" value="Genomic_DNA"/>
</dbReference>
<dbReference type="RefSeq" id="WP_209971794.1">
    <property type="nucleotide sequence ID" value="NZ_JAGGLB010000007.1"/>
</dbReference>
<evidence type="ECO:0000313" key="5">
    <source>
        <dbReference type="Proteomes" id="UP001519287"/>
    </source>
</evidence>
<organism evidence="4 5">
    <name type="scientific">Paenibacillus eucommiae</name>
    <dbReference type="NCBI Taxonomy" id="1355755"/>
    <lineage>
        <taxon>Bacteria</taxon>
        <taxon>Bacillati</taxon>
        <taxon>Bacillota</taxon>
        <taxon>Bacilli</taxon>
        <taxon>Bacillales</taxon>
        <taxon>Paenibacillaceae</taxon>
        <taxon>Paenibacillus</taxon>
    </lineage>
</organism>